<sequence length="573" mass="67067">MKQKNLSFIDLNEIQNDYLQHQIYNEVRRNNSDLEIWHHVFGVLGIIISIFGIFGNLISLLILLKPNQLTNRKYSMRPKHSKHHLTFEYKLSSFYAYLTALSFCDLFSCFFAILNMLEYILPPYLDINMTKYRHICLGISVYTHPIATTLQALSVWLICAFSIHRCRSIVKPTNFLSTIKKQKCPMGSLPNQYSVKNSYLCHLKLKNNCNQKTYELKFFSKKTCFIPSCFCSFEKNESISKKDSLSKPLSVYDFTNESQIQSSSFNKIKRVHLTILFLYLLAIIYLIPQMFKKKLSSIEIQKKTYVFTTITSFGQTKLFRQIFHLWFYMLAIYILPFILILIFNLALLRAYFKSKNRCKKYKMKKDPSQILRDYNSFNNNVDEVSKIVDIELKETSSNLAAKPSIVSNLSFKQTKINHRSRSLTVTLFGVVAIFFICHFPAAIAKIIYVLYPTIEFEKSAFASICLDLSNFLIMCNSSINFLLYIVFGPAKFRQEFGFIFMKLFYLCKEKPTQNQNEFCQNNLTVDYRPKLTSNKTSLLVCKERSFSNYYSNENSVTEQSKQFYLDEKRPSQS</sequence>
<comment type="caution">
    <text evidence="8">The sequence shown here is derived from an EMBL/GenBank/DDBJ whole genome shotgun (WGS) entry which is preliminary data.</text>
</comment>
<feature type="transmembrane region" description="Helical" evidence="6">
    <location>
        <begin position="471"/>
        <end position="492"/>
    </location>
</feature>
<name>A0A814JW75_9BILA</name>
<evidence type="ECO:0000256" key="2">
    <source>
        <dbReference type="ARBA" id="ARBA00022692"/>
    </source>
</evidence>
<keyword evidence="5" id="KW-0297">G-protein coupled receptor</keyword>
<evidence type="ECO:0000313" key="8">
    <source>
        <dbReference type="EMBL" id="CAF1042880.1"/>
    </source>
</evidence>
<evidence type="ECO:0000256" key="3">
    <source>
        <dbReference type="ARBA" id="ARBA00022989"/>
    </source>
</evidence>
<organism evidence="8 9">
    <name type="scientific">Brachionus calyciflorus</name>
    <dbReference type="NCBI Taxonomy" id="104777"/>
    <lineage>
        <taxon>Eukaryota</taxon>
        <taxon>Metazoa</taxon>
        <taxon>Spiralia</taxon>
        <taxon>Gnathifera</taxon>
        <taxon>Rotifera</taxon>
        <taxon>Eurotatoria</taxon>
        <taxon>Monogononta</taxon>
        <taxon>Pseudotrocha</taxon>
        <taxon>Ploima</taxon>
        <taxon>Brachionidae</taxon>
        <taxon>Brachionus</taxon>
    </lineage>
</organism>
<keyword evidence="9" id="KW-1185">Reference proteome</keyword>
<accession>A0A814JW75</accession>
<dbReference type="InterPro" id="IPR052954">
    <property type="entry name" value="GPCR-Ligand_Int"/>
</dbReference>
<comment type="similarity">
    <text evidence="5">Belongs to the G-protein coupled receptor 1 family.</text>
</comment>
<dbReference type="PANTHER" id="PTHR46641:SF2">
    <property type="entry name" value="FMRFAMIDE RECEPTOR"/>
    <property type="match status" value="1"/>
</dbReference>
<dbReference type="GO" id="GO:0016020">
    <property type="term" value="C:membrane"/>
    <property type="evidence" value="ECO:0007669"/>
    <property type="project" value="UniProtKB-SubCell"/>
</dbReference>
<dbReference type="OrthoDB" id="10011262at2759"/>
<evidence type="ECO:0000256" key="4">
    <source>
        <dbReference type="ARBA" id="ARBA00023136"/>
    </source>
</evidence>
<dbReference type="PROSITE" id="PS00237">
    <property type="entry name" value="G_PROTEIN_RECEP_F1_1"/>
    <property type="match status" value="1"/>
</dbReference>
<feature type="transmembrane region" description="Helical" evidence="6">
    <location>
        <begin position="425"/>
        <end position="451"/>
    </location>
</feature>
<dbReference type="Proteomes" id="UP000663879">
    <property type="component" value="Unassembled WGS sequence"/>
</dbReference>
<keyword evidence="5" id="KW-0675">Receptor</keyword>
<keyword evidence="4 6" id="KW-0472">Membrane</keyword>
<dbReference type="InterPro" id="IPR000276">
    <property type="entry name" value="GPCR_Rhodpsn"/>
</dbReference>
<protein>
    <recommendedName>
        <fullName evidence="7">G-protein coupled receptors family 1 profile domain-containing protein</fullName>
    </recommendedName>
</protein>
<gene>
    <name evidence="8" type="ORF">OXX778_LOCUS18439</name>
</gene>
<feature type="transmembrane region" description="Helical" evidence="6">
    <location>
        <begin position="325"/>
        <end position="352"/>
    </location>
</feature>
<dbReference type="EMBL" id="CAJNOC010005116">
    <property type="protein sequence ID" value="CAF1042880.1"/>
    <property type="molecule type" value="Genomic_DNA"/>
</dbReference>
<dbReference type="CDD" id="cd14978">
    <property type="entry name" value="7tmA_FMRFamide_R-like"/>
    <property type="match status" value="1"/>
</dbReference>
<dbReference type="AlphaFoldDB" id="A0A814JW75"/>
<evidence type="ECO:0000259" key="7">
    <source>
        <dbReference type="PROSITE" id="PS50262"/>
    </source>
</evidence>
<evidence type="ECO:0000256" key="5">
    <source>
        <dbReference type="RuleBase" id="RU000688"/>
    </source>
</evidence>
<feature type="transmembrane region" description="Helical" evidence="6">
    <location>
        <begin position="271"/>
        <end position="288"/>
    </location>
</feature>
<dbReference type="GO" id="GO:0004930">
    <property type="term" value="F:G protein-coupled receptor activity"/>
    <property type="evidence" value="ECO:0007669"/>
    <property type="project" value="UniProtKB-KW"/>
</dbReference>
<dbReference type="InterPro" id="IPR017452">
    <property type="entry name" value="GPCR_Rhodpsn_7TM"/>
</dbReference>
<feature type="transmembrane region" description="Helical" evidence="6">
    <location>
        <begin position="94"/>
        <end position="121"/>
    </location>
</feature>
<evidence type="ECO:0000313" key="9">
    <source>
        <dbReference type="Proteomes" id="UP000663879"/>
    </source>
</evidence>
<evidence type="ECO:0000256" key="1">
    <source>
        <dbReference type="ARBA" id="ARBA00004370"/>
    </source>
</evidence>
<feature type="transmembrane region" description="Helical" evidence="6">
    <location>
        <begin position="141"/>
        <end position="163"/>
    </location>
</feature>
<feature type="transmembrane region" description="Helical" evidence="6">
    <location>
        <begin position="36"/>
        <end position="64"/>
    </location>
</feature>
<dbReference type="SUPFAM" id="SSF81321">
    <property type="entry name" value="Family A G protein-coupled receptor-like"/>
    <property type="match status" value="2"/>
</dbReference>
<comment type="subcellular location">
    <subcellularLocation>
        <location evidence="1">Membrane</location>
    </subcellularLocation>
</comment>
<feature type="domain" description="G-protein coupled receptors family 1 profile" evidence="7">
    <location>
        <begin position="55"/>
        <end position="484"/>
    </location>
</feature>
<dbReference type="PROSITE" id="PS50262">
    <property type="entry name" value="G_PROTEIN_RECEP_F1_2"/>
    <property type="match status" value="1"/>
</dbReference>
<dbReference type="PANTHER" id="PTHR46641">
    <property type="entry name" value="FMRFAMIDE RECEPTOR-RELATED"/>
    <property type="match status" value="1"/>
</dbReference>
<reference evidence="8" key="1">
    <citation type="submission" date="2021-02" db="EMBL/GenBank/DDBJ databases">
        <authorList>
            <person name="Nowell W R."/>
        </authorList>
    </citation>
    <scope>NUCLEOTIDE SEQUENCE</scope>
    <source>
        <strain evidence="8">Ploen Becks lab</strain>
    </source>
</reference>
<evidence type="ECO:0000256" key="6">
    <source>
        <dbReference type="SAM" id="Phobius"/>
    </source>
</evidence>
<keyword evidence="3 6" id="KW-1133">Transmembrane helix</keyword>
<proteinExistence type="inferred from homology"/>
<dbReference type="PRINTS" id="PR00237">
    <property type="entry name" value="GPCRRHODOPSN"/>
</dbReference>
<dbReference type="Pfam" id="PF00001">
    <property type="entry name" value="7tm_1"/>
    <property type="match status" value="1"/>
</dbReference>
<dbReference type="Gene3D" id="1.20.1070.10">
    <property type="entry name" value="Rhodopsin 7-helix transmembrane proteins"/>
    <property type="match status" value="2"/>
</dbReference>
<keyword evidence="5" id="KW-0807">Transducer</keyword>
<keyword evidence="2 5" id="KW-0812">Transmembrane</keyword>